<protein>
    <submittedName>
        <fullName evidence="2">Uncharacterized protein</fullName>
    </submittedName>
</protein>
<name>A0A2S3ZG71_9MICO</name>
<accession>A0A2S3ZG71</accession>
<dbReference type="Proteomes" id="UP000237104">
    <property type="component" value="Unassembled WGS sequence"/>
</dbReference>
<sequence>MNTEQMPVAASEKLVKAQIELTDINARIDNHPLNSSPMRDAREVVAAHRDTGKDAIAVASEPHAGSSGKPNPWAATPPCS</sequence>
<feature type="region of interest" description="Disordered" evidence="1">
    <location>
        <begin position="56"/>
        <end position="80"/>
    </location>
</feature>
<dbReference type="AlphaFoldDB" id="A0A2S3ZG71"/>
<comment type="caution">
    <text evidence="2">The sequence shown here is derived from an EMBL/GenBank/DDBJ whole genome shotgun (WGS) entry which is preliminary data.</text>
</comment>
<evidence type="ECO:0000313" key="3">
    <source>
        <dbReference type="Proteomes" id="UP000237104"/>
    </source>
</evidence>
<proteinExistence type="predicted"/>
<dbReference type="EMBL" id="PPXF01000037">
    <property type="protein sequence ID" value="POH66367.1"/>
    <property type="molecule type" value="Genomic_DNA"/>
</dbReference>
<gene>
    <name evidence="2" type="ORF">C3B59_08015</name>
</gene>
<reference evidence="2 3" key="1">
    <citation type="submission" date="2018-01" db="EMBL/GenBank/DDBJ databases">
        <title>Cryobacterium sp. nov., from glaciers in China.</title>
        <authorList>
            <person name="Liu Q."/>
            <person name="Xin Y.-H."/>
        </authorList>
    </citation>
    <scope>NUCLEOTIDE SEQUENCE [LARGE SCALE GENOMIC DNA]</scope>
    <source>
        <strain evidence="2 3">TMB1-8</strain>
    </source>
</reference>
<organism evidence="2 3">
    <name type="scientific">Cryobacterium zongtaii</name>
    <dbReference type="NCBI Taxonomy" id="1259217"/>
    <lineage>
        <taxon>Bacteria</taxon>
        <taxon>Bacillati</taxon>
        <taxon>Actinomycetota</taxon>
        <taxon>Actinomycetes</taxon>
        <taxon>Micrococcales</taxon>
        <taxon>Microbacteriaceae</taxon>
        <taxon>Cryobacterium</taxon>
    </lineage>
</organism>
<evidence type="ECO:0000256" key="1">
    <source>
        <dbReference type="SAM" id="MobiDB-lite"/>
    </source>
</evidence>
<evidence type="ECO:0000313" key="2">
    <source>
        <dbReference type="EMBL" id="POH66367.1"/>
    </source>
</evidence>